<evidence type="ECO:0000313" key="1">
    <source>
        <dbReference type="EMBL" id="KJF65206.1"/>
    </source>
</evidence>
<gene>
    <name evidence="1" type="ORF">RS75_24525</name>
</gene>
<name>A0ABR5CKD1_9HYPH</name>
<evidence type="ECO:0000313" key="2">
    <source>
        <dbReference type="Proteomes" id="UP000052068"/>
    </source>
</evidence>
<proteinExistence type="predicted"/>
<protein>
    <submittedName>
        <fullName evidence="1">Uncharacterized protein</fullName>
    </submittedName>
</protein>
<keyword evidence="2" id="KW-1185">Reference proteome</keyword>
<organism evidence="1 2">
    <name type="scientific">Rhizobium nepotum 39/7</name>
    <dbReference type="NCBI Taxonomy" id="1368418"/>
    <lineage>
        <taxon>Bacteria</taxon>
        <taxon>Pseudomonadati</taxon>
        <taxon>Pseudomonadota</taxon>
        <taxon>Alphaproteobacteria</taxon>
        <taxon>Hyphomicrobiales</taxon>
        <taxon>Rhizobiaceae</taxon>
        <taxon>Rhizobium/Agrobacterium group</taxon>
        <taxon>Rhizobium</taxon>
    </lineage>
</organism>
<reference evidence="1 2" key="1">
    <citation type="submission" date="2015-03" db="EMBL/GenBank/DDBJ databases">
        <title>Draft Genome Sequences of Agrobacterium nepotum Strain 39/7T (= CFBP 7436T = LMG 26435T) and Agrobacterium sp. Strain KFB 330 (= CFBP 8308 = LMG 28674).</title>
        <authorList>
            <person name="Kuzmanovic N."/>
            <person name="Pulawska J."/>
            <person name="Obradovic A."/>
        </authorList>
    </citation>
    <scope>NUCLEOTIDE SEQUENCE [LARGE SCALE GENOMIC DNA]</scope>
    <source>
        <strain evidence="1 2">39/7</strain>
    </source>
</reference>
<accession>A0ABR5CKD1</accession>
<dbReference type="Proteomes" id="UP000052068">
    <property type="component" value="Unassembled WGS sequence"/>
</dbReference>
<comment type="caution">
    <text evidence="1">The sequence shown here is derived from an EMBL/GenBank/DDBJ whole genome shotgun (WGS) entry which is preliminary data.</text>
</comment>
<sequence>MQLVNFTQRAIRVDIHQFIANTAEEGIDFFPSRVCFQPCFIKPATESVKHDVAAEKRERRRKLDRQFNSL</sequence>
<dbReference type="EMBL" id="JWJH01000052">
    <property type="protein sequence ID" value="KJF65206.1"/>
    <property type="molecule type" value="Genomic_DNA"/>
</dbReference>